<proteinExistence type="predicted"/>
<dbReference type="SMART" id="SM00823">
    <property type="entry name" value="PKS_PP"/>
    <property type="match status" value="2"/>
</dbReference>
<dbReference type="Gene3D" id="3.30.559.10">
    <property type="entry name" value="Chloramphenicol acetyltransferase-like domain"/>
    <property type="match status" value="1"/>
</dbReference>
<dbReference type="Pfam" id="PF00550">
    <property type="entry name" value="PP-binding"/>
    <property type="match status" value="2"/>
</dbReference>
<keyword evidence="8" id="KW-0560">Oxidoreductase</keyword>
<dbReference type="InterPro" id="IPR014043">
    <property type="entry name" value="Acyl_transferase_dom"/>
</dbReference>
<evidence type="ECO:0000313" key="23">
    <source>
        <dbReference type="EMBL" id="EOP62638.1"/>
    </source>
</evidence>
<dbReference type="Pfam" id="PF21394">
    <property type="entry name" value="Beta-ketacyl_N"/>
    <property type="match status" value="2"/>
</dbReference>
<dbReference type="CDD" id="cd19531">
    <property type="entry name" value="LCL_NRPS-like"/>
    <property type="match status" value="1"/>
</dbReference>
<dbReference type="InterPro" id="IPR020841">
    <property type="entry name" value="PKS_Beta-ketoAc_synthase_dom"/>
</dbReference>
<dbReference type="FunFam" id="3.40.47.10:FF:000042">
    <property type="entry name" value="Polyketide synthase Pks13"/>
    <property type="match status" value="2"/>
</dbReference>
<dbReference type="SUPFAM" id="SSF52777">
    <property type="entry name" value="CoA-dependent acyltransferases"/>
    <property type="match status" value="2"/>
</dbReference>
<comment type="catalytic activity">
    <reaction evidence="11">
        <text>17-(4-hydroxyphenyl)heptadecanoyl-[(phenol)carboxyphthiodiolenone synthase] + 2 (S)-methylmalonyl-CoA + 3 malonyl-CoA + 5 NADPH + 10 H(+) = C35-(phenol)carboxyphthiodiolenone-[(phenol)carboxyphthiodiolenone synthase] + 5 CO2 + 5 NADP(+) + 5 CoA + 2 H2O</text>
        <dbReference type="Rhea" id="RHEA:57756"/>
        <dbReference type="Rhea" id="RHEA-COMP:14272"/>
        <dbReference type="Rhea" id="RHEA-COMP:14989"/>
        <dbReference type="ChEBI" id="CHEBI:15377"/>
        <dbReference type="ChEBI" id="CHEBI:15378"/>
        <dbReference type="ChEBI" id="CHEBI:16526"/>
        <dbReference type="ChEBI" id="CHEBI:57287"/>
        <dbReference type="ChEBI" id="CHEBI:57327"/>
        <dbReference type="ChEBI" id="CHEBI:57384"/>
        <dbReference type="ChEBI" id="CHEBI:57783"/>
        <dbReference type="ChEBI" id="CHEBI:58349"/>
        <dbReference type="ChEBI" id="CHEBI:133300"/>
        <dbReference type="ChEBI" id="CHEBI:142259"/>
        <dbReference type="EC" id="2.3.1.292"/>
    </reaction>
</comment>
<evidence type="ECO:0000256" key="11">
    <source>
        <dbReference type="ARBA" id="ARBA00050973"/>
    </source>
</evidence>
<comment type="cofactor">
    <cofactor evidence="2">
        <name>pantetheine 4'-phosphate</name>
        <dbReference type="ChEBI" id="CHEBI:47942"/>
    </cofactor>
</comment>
<dbReference type="InterPro" id="IPR023213">
    <property type="entry name" value="CAT-like_dom_sf"/>
</dbReference>
<dbReference type="InterPro" id="IPR016035">
    <property type="entry name" value="Acyl_Trfase/lysoPLipase"/>
</dbReference>
<feature type="domain" description="Ketosynthase family 3 (KS3)" evidence="22">
    <location>
        <begin position="1376"/>
        <end position="1800"/>
    </location>
</feature>
<keyword evidence="3" id="KW-0596">Phosphopantetheine</keyword>
<evidence type="ECO:0000256" key="12">
    <source>
        <dbReference type="ARBA" id="ARBA00051971"/>
    </source>
</evidence>
<keyword evidence="9" id="KW-0443">Lipid metabolism</keyword>
<evidence type="ECO:0000256" key="14">
    <source>
        <dbReference type="ARBA" id="ARBA00052745"/>
    </source>
</evidence>
<dbReference type="Gene3D" id="3.30.70.3290">
    <property type="match status" value="2"/>
</dbReference>
<evidence type="ECO:0000256" key="18">
    <source>
        <dbReference type="ARBA" id="ARBA00075053"/>
    </source>
</evidence>
<dbReference type="GO" id="GO:0004315">
    <property type="term" value="F:3-oxoacyl-[acyl-carrier-protein] synthase activity"/>
    <property type="evidence" value="ECO:0007669"/>
    <property type="project" value="InterPro"/>
</dbReference>
<comment type="catalytic activity">
    <reaction evidence="14">
        <text>icosanoyl-[(phenol)carboxyphthiodiolenone synthase] + 2 (S)-methylmalonyl-CoA + 3 malonyl-CoA + 5 NADPH + 10 H(+) = C32-carboxyphthiodiolenone-[(phenol)carboxyphthiodiolenone synthase] + 5 CO2 + 5 NADP(+) + 5 CoA + 2 H2O</text>
        <dbReference type="Rhea" id="RHEA:57748"/>
        <dbReference type="Rhea" id="RHEA-COMP:14985"/>
        <dbReference type="Rhea" id="RHEA-COMP:14986"/>
        <dbReference type="ChEBI" id="CHEBI:15377"/>
        <dbReference type="ChEBI" id="CHEBI:15378"/>
        <dbReference type="ChEBI" id="CHEBI:16526"/>
        <dbReference type="ChEBI" id="CHEBI:57287"/>
        <dbReference type="ChEBI" id="CHEBI:57327"/>
        <dbReference type="ChEBI" id="CHEBI:57384"/>
        <dbReference type="ChEBI" id="CHEBI:57783"/>
        <dbReference type="ChEBI" id="CHEBI:58349"/>
        <dbReference type="ChEBI" id="CHEBI:87848"/>
        <dbReference type="ChEBI" id="CHEBI:142236"/>
        <dbReference type="EC" id="2.3.1.292"/>
    </reaction>
</comment>
<dbReference type="Gene3D" id="3.30.70.250">
    <property type="entry name" value="Malonyl-CoA ACP transacylase, ACP-binding"/>
    <property type="match status" value="1"/>
</dbReference>
<dbReference type="SUPFAM" id="SSF52151">
    <property type="entry name" value="FabD/lysophospholipase-like"/>
    <property type="match status" value="1"/>
</dbReference>
<dbReference type="PROSITE" id="PS00606">
    <property type="entry name" value="KS3_1"/>
    <property type="match status" value="2"/>
</dbReference>
<dbReference type="InterPro" id="IPR001227">
    <property type="entry name" value="Ac_transferase_dom_sf"/>
</dbReference>
<dbReference type="SMART" id="SM00825">
    <property type="entry name" value="PKS_KS"/>
    <property type="match status" value="2"/>
</dbReference>
<evidence type="ECO:0000256" key="4">
    <source>
        <dbReference type="ARBA" id="ARBA00022553"/>
    </source>
</evidence>
<dbReference type="InterPro" id="IPR050091">
    <property type="entry name" value="PKS_NRPS_Biosynth_Enz"/>
</dbReference>
<keyword evidence="7" id="KW-0521">NADP</keyword>
<dbReference type="Proteomes" id="UP000013989">
    <property type="component" value="Unassembled WGS sequence"/>
</dbReference>
<dbReference type="Gene3D" id="1.10.1200.10">
    <property type="entry name" value="ACP-like"/>
    <property type="match status" value="2"/>
</dbReference>
<dbReference type="PANTHER" id="PTHR43775">
    <property type="entry name" value="FATTY ACID SYNTHASE"/>
    <property type="match status" value="1"/>
</dbReference>
<comment type="function">
    <text evidence="15">Part of the PpsABCDE complex involved in the biosynthesis of the lipid core common to phthiocerols and phenolphthiocerols by successive additions of malonyl-CoA or methylmalonyl-CoA extender units. PpsA can accept as substrate the activated forms of either icosanoyl (C20), docosanoyl (C22) or lignoceroyl (C24) groups from FadD26, or a (4-hydroxyphenyl)-C17 or (4-hydroxyphenyl)-C19 fatty acyl from FadD29. PpsA initiates the biosynthesis and extends its substrate using a malonyl-CoA extender unit. The PpsB and PpsC proteins add the second and third malonyl-CoA extender units. PpsD adds an (R)-methylmalonyl unit and PpsE adds a second (R)-methylmalonyl unit. The incorporation of the methylmalonyl units results in formation of two branched methyl groups in the elongated product.</text>
</comment>
<keyword evidence="5" id="KW-0808">Transferase</keyword>
<evidence type="ECO:0000256" key="9">
    <source>
        <dbReference type="ARBA" id="ARBA00023098"/>
    </source>
</evidence>
<dbReference type="Pfam" id="PF00668">
    <property type="entry name" value="Condensation"/>
    <property type="match status" value="1"/>
</dbReference>
<protein>
    <recommendedName>
        <fullName evidence="17">Phenolphthiocerol/phthiocerol polyketide synthase subunit E</fullName>
        <ecNumber evidence="16">2.3.1.292</ecNumber>
    </recommendedName>
    <alternativeName>
        <fullName evidence="19">(Phenol)carboxyphthiodiolenone synthase subunit E</fullName>
    </alternativeName>
    <alternativeName>
        <fullName evidence="20">Beta-ketoacyl-acyl-carrier-protein synthase I</fullName>
    </alternativeName>
    <alternativeName>
        <fullName evidence="18">Phthiocerol synthesis polyketide synthase type I PpsE</fullName>
    </alternativeName>
</protein>
<evidence type="ECO:0000259" key="21">
    <source>
        <dbReference type="PROSITE" id="PS50075"/>
    </source>
</evidence>
<feature type="domain" description="Carrier" evidence="21">
    <location>
        <begin position="2806"/>
        <end position="2881"/>
    </location>
</feature>
<evidence type="ECO:0000256" key="3">
    <source>
        <dbReference type="ARBA" id="ARBA00022450"/>
    </source>
</evidence>
<feature type="domain" description="Ketosynthase family 3 (KS3)" evidence="22">
    <location>
        <begin position="10"/>
        <end position="436"/>
    </location>
</feature>
<evidence type="ECO:0000256" key="8">
    <source>
        <dbReference type="ARBA" id="ARBA00023002"/>
    </source>
</evidence>
<feature type="domain" description="Carrier" evidence="21">
    <location>
        <begin position="1283"/>
        <end position="1358"/>
    </location>
</feature>
<dbReference type="SMART" id="SM00827">
    <property type="entry name" value="PKS_AT"/>
    <property type="match status" value="1"/>
</dbReference>
<dbReference type="Gene3D" id="3.40.366.10">
    <property type="entry name" value="Malonyl-Coenzyme A Acyl Carrier Protein, domain 2"/>
    <property type="match status" value="1"/>
</dbReference>
<dbReference type="InterPro" id="IPR016039">
    <property type="entry name" value="Thiolase-like"/>
</dbReference>
<dbReference type="PROSITE" id="PS52004">
    <property type="entry name" value="KS3_2"/>
    <property type="match status" value="2"/>
</dbReference>
<dbReference type="PROSITE" id="PS00012">
    <property type="entry name" value="PHOSPHOPANTETHEINE"/>
    <property type="match status" value="1"/>
</dbReference>
<dbReference type="InterPro" id="IPR036291">
    <property type="entry name" value="NAD(P)-bd_dom_sf"/>
</dbReference>
<dbReference type="Gene3D" id="3.40.50.720">
    <property type="entry name" value="NAD(P)-binding Rossmann-like Domain"/>
    <property type="match status" value="2"/>
</dbReference>
<evidence type="ECO:0000256" key="5">
    <source>
        <dbReference type="ARBA" id="ARBA00022679"/>
    </source>
</evidence>
<evidence type="ECO:0000313" key="24">
    <source>
        <dbReference type="Proteomes" id="UP000013989"/>
    </source>
</evidence>
<keyword evidence="10" id="KW-0511">Multifunctional enzyme</keyword>
<reference evidence="23 24" key="1">
    <citation type="submission" date="2012-12" db="EMBL/GenBank/DDBJ databases">
        <title>The Genome Sequence of Bacillus cereus ISP2954.</title>
        <authorList>
            <consortium name="The Broad Institute Genome Sequencing Platform"/>
            <consortium name="The Broad Institute Genome Sequencing Center for Infectious Disease"/>
            <person name="Feldgarden M."/>
            <person name="Van der Auwera G.A."/>
            <person name="Mahillon J."/>
            <person name="Duprez V."/>
            <person name="Timmery S."/>
            <person name="Mattelet C."/>
            <person name="Dierick K."/>
            <person name="Sun M."/>
            <person name="Yu Z."/>
            <person name="Zhu L."/>
            <person name="Hu X."/>
            <person name="Shank E.B."/>
            <person name="Swiecicka I."/>
            <person name="Hansen B.M."/>
            <person name="Andrup L."/>
            <person name="Walker B."/>
            <person name="Young S.K."/>
            <person name="Zeng Q."/>
            <person name="Gargeya S."/>
            <person name="Fitzgerald M."/>
            <person name="Haas B."/>
            <person name="Abouelleil A."/>
            <person name="Alvarado L."/>
            <person name="Arachchi H.M."/>
            <person name="Berlin A.M."/>
            <person name="Chapman S.B."/>
            <person name="Dewar J."/>
            <person name="Goldberg J."/>
            <person name="Griggs A."/>
            <person name="Gujja S."/>
            <person name="Hansen M."/>
            <person name="Howarth C."/>
            <person name="Imamovic A."/>
            <person name="Larimer J."/>
            <person name="McCowan C."/>
            <person name="Murphy C."/>
            <person name="Neiman D."/>
            <person name="Pearson M."/>
            <person name="Priest M."/>
            <person name="Roberts A."/>
            <person name="Saif S."/>
            <person name="Shea T."/>
            <person name="Sisk P."/>
            <person name="Sykes S."/>
            <person name="Wortman J."/>
            <person name="Nusbaum C."/>
            <person name="Birren B."/>
        </authorList>
    </citation>
    <scope>NUCLEOTIDE SEQUENCE [LARGE SCALE GENOMIC DNA]</scope>
    <source>
        <strain evidence="23 24">ISP2954</strain>
    </source>
</reference>
<accession>A0A9W5QG22</accession>
<gene>
    <name evidence="23" type="ORF">IGU_03617</name>
</gene>
<dbReference type="CDD" id="cd08953">
    <property type="entry name" value="KR_2_SDR_x"/>
    <property type="match status" value="2"/>
</dbReference>
<evidence type="ECO:0000256" key="6">
    <source>
        <dbReference type="ARBA" id="ARBA00022832"/>
    </source>
</evidence>
<dbReference type="Pfam" id="PF08659">
    <property type="entry name" value="KR"/>
    <property type="match status" value="2"/>
</dbReference>
<dbReference type="SUPFAM" id="SSF51735">
    <property type="entry name" value="NAD(P)-binding Rossmann-fold domains"/>
    <property type="match status" value="4"/>
</dbReference>
<keyword evidence="4" id="KW-0597">Phosphoprotein</keyword>
<keyword evidence="6" id="KW-0276">Fatty acid metabolism</keyword>
<sequence length="3338" mass="378088">MKHQDDSKTGLEIAIIGMAGKFPGANEINQFWDNLKNGVDSISTFTEDELIKEGVNLDVLQHPNFVKAKGYLEEVEYFDESFFAYTPREAKIMDPQIRMLQETTWEALEMAGYNPFDYEGLIGLYVGASTNFNWMKHTPLLNSDSVVEFSEAGTLSYKDAISTLTSYKLGLKGPSFTLYTACSTSLLSIHLACRSLLTGECSIAAAGGVSITYPKKNGYKYHEGMTSSPDGKVRTFDAEAQGAVFSDGVGMVILKRLEDAIADGDTIYGVIKGSAANNDGSRKVGYTAPSVEGQAEVIQAAHSFAEVDPSTISYIETHGTATPLGDSIEVEALKRAFQDVDKKSFCAIGSVKSNVGHLDTAAGVTGLIKTVLSMRHKQLPPTLNVKRPNSKIDFIDSPFYINTDLVNWQSEDNDLLRAGVSAFGYGGTNVHIVLEEAPKVKSSASTREKKLMVLSARSKEALNNATVNLVQYLESNKDVELADVAYTLQTGRRPFPYRRAVLCKDIDSAIDNLKTVKDFHVKIQENPDLVFVLPSEYSSIIENVKELYQKEPLFLQVFERNMTDAQMYTGKALKEAFFKGTDDSLVEDLTFFVCLQSIIDVLIECDVRPSNIIDTGLAGMVSDIYNKSLKPEDVLNQLVENYTELQTEWMHGEKVELLTQVKDVNPNSVIVHIGELLNSEINNNQIILRNDLLEVLGQAWELGVEINWSKLYEEEYRLRIALPTYPFEKKRYWIDPAEQQNITNNEETSIKKRSNIAEWFYTPGWMEKEIVDVTKGSTKSWLLFLDNEHIGLALKEKLERDGHRVITVGVGPSYKKISLNEFTICPTEQEDYYQLFNELQKQECLPEEIVHLWNVDNKDLGIETLDTGFYSLISLAKTISKFNLLYPININVMTNNMQKVVGDESIIAEKSTLLAPIKVFPQEYPNIRCRSVDFMLSDNEEALISNLYFEIQTDIIDTVIAIRNNTRYIRIYEPIPDEKVSEMLVINENELASKIPNIRSEGVYLITGGMGGVGLKLAEYLARTVKAKLILVSRTALPDREEWDQILHEQIENEQLCQRINHIQKLESLGAKVMTAVADVADEEQMRNVIHQAEANFGHINGVIHAAGVLRVKSAQCPMEKISRIECEEQFLPKVHGVLVLDKLLSNYDLDFCYLVSSLSPILGGLGFVAYSAANLYLDSFSDKVSNTSNNRWTSINWGDWQYTGAQQVNKIFNAQSIEALEMTSEEGQKTFQCVLGLSGLNQVIISSGDLNKRFDQWINLNSRKRISGLETQTQTKTGDKFRNQDEVEEIIIGIWKEFYSVDTVNVNENFFDLGATSLHIIQIHERLINRLEKQISIGVMFEYPSIRSLARYLSGDKQKNQVKHTKRFNRKTKEDNDIAIIGIDGRFPGAQNVNEFWNNIKSGTESIQFFTDEELIESGVNPMEVKSPNYVKAKGYLEGTDNFDAPFFDYTPQDASLMDPQLRVFHECAWSALEHAGYNIETYPGLIGVYSGASPNLYWQVLSTLSEANEPAGQFLISLLNDKDSLSTQISYKFNLKGPSMNIFTGCSTSLVAIHNASQALLQGHCDIAIAGGITLTQPEKAGYTYQEGMLFSSDGHCRPFDENANGMLFGDGVGIVVLKPLQEAINDGDTIHAVIKGTAINNDGNRKIGYTAPSVEGQVEVIKMAQHEANVEPESISYIETHGTATKLGDTIEIKALSEVFNSNEKQSVPIGSVKANVGHLNAASGVAGLIKTVFAMKDQVLPPSVNFTKPNTQIGFENTPFYVNQQLNEWKEDNKPLRAGVSSFGIGGTNAHIILEEAPKLEATSNSRPYQMLMISAKSKDALDRMTLNLGNHLEQNPHLNLADASYTLQIGRKEFKHRRALVCSSTQEGIEQLNQPDGRRVQYANVKEEHPKINFLFSGNGSQYVNMGLELYEQEAIFREAMDECFAILQSVTNVNMKEVLYPTTFSIDEATEKLKRMEFSQPILFAFEYAVAKLLMGWGIKPEAMIGYSFGEYVAACLAEVFTLEDALKLVVKRGQLMSSLPAGVMLSVPLPEEELIHLINSFEKEYQHTISLAVVNGPACIVSGTEEAIVDFENELKKKRLMCMRVTIEGAAHSHELDSILDEYASYVSTLTLREPKIPYLSNLTGTWIRPEEATNPVYWVKHMRGTVRFSDGIQELNRDNTSLFIEIGPGNDLSRLTSRLLDYENGNERIFNTVRSVQQDVSDMYFLFSHITRMWVTGISVDWEQFYKDEKRRRIPLPMYSFNKISYKLQGNPYDLGQKLNSKQSKISKNNNISEWFYTPQWKSSTLFEPNHDVNETWIVFVDQEGLGNELVKDLLNKGQRVVTVEPGFAFNKENNDRFIINPEERTDYVKLLDEVQEIYGLPTRIIHMWGITNEERQASIEYVNCKQNLGFYSMFYLTQALGDKNISDSISIRIITNGVQQVIGDEELIPEKSTVLGTSLVVPQEYSYLSCSSVDVVLPLNKEWKNRLINQLVEECLSNTNDKMIAYRGNKRFVQTYEPLQLEQPAKEKLPLRKNGVYLITGGLGGIGTILAKHLAQTVQANLVLLTRTGLPNRDEWDMHLKENTMYSDRIRKVLEIEETGSKVYVLAADVTDQSQLYEAIHKAEQKFGKINGVIHGAGILGGKTFNLIQELEKEDCEEQFSAKIYGLLNLEECLRNKDLDFCVLMSSISAVLGGLGYVSYAASNIYMDVFAQYINRYSKLPWISVNWSDWKYWEDEEKDMQIGASVHELSMTPEEGVQAFNIALSWKQGEVLIHSPGELQARIDQWVLLNSFNDEKEEELDSTLYHSRPQLLTEYVAPRNEVEEKLSKIWRNIFKVSEVGVHDDLLELGGDSLKAITIVSKIHKEFNVEVPIKELFTLSNIEKLANYISRADKSEFDVIVPAEPKSHYQLSSAQKRFYVLHRLYPESTAYNDTSVILLNGKLNIERLEKAFTQLIKRHEIFRTTIEMKNDKPVQIIHDHADFHITQIEGFESEVEQIINEFIRPFNFNNAPYFRVGLIRLEEQKHILIIDLHHIVTDGVSYDIFVRDLFALYSGEKLPNLKIQYKDYSEWQQSEKEKEIALKHEQYWLEQFKDGVPVLNMPTDYTRPEILDLKGSKISFTIDSNVTKKIKRLLAKEETTLYTLMLSVYNILLGKYTGQEDVVIGSPITGRPHADLQDIIGVFVNMLGIRNYPRAEQRFTQFLFEVKEQVLQAFEHQKCQYEDLVNKLGLQGTYNRNPLFDVSFVMQNMDADHMFIDGLELRTYDHDFKRAQMDLLLRVVELEDTIELTMEYATSLYTRDTVQKLCERYVEIFEQIVDHPEILLKDISFKQEIQELQPVKVSVDFGDFNF</sequence>
<dbReference type="Pfam" id="PF00698">
    <property type="entry name" value="Acyl_transf_1"/>
    <property type="match status" value="1"/>
</dbReference>
<organism evidence="23 24">
    <name type="scientific">Bacillus cereus ISP2954</name>
    <dbReference type="NCBI Taxonomy" id="1053215"/>
    <lineage>
        <taxon>Bacteria</taxon>
        <taxon>Bacillati</taxon>
        <taxon>Bacillota</taxon>
        <taxon>Bacilli</taxon>
        <taxon>Bacillales</taxon>
        <taxon>Bacillaceae</taxon>
        <taxon>Bacillus</taxon>
        <taxon>Bacillus cereus group</taxon>
    </lineage>
</organism>
<evidence type="ECO:0000256" key="16">
    <source>
        <dbReference type="ARBA" id="ARBA00066974"/>
    </source>
</evidence>
<dbReference type="Gene3D" id="3.40.47.10">
    <property type="match status" value="2"/>
</dbReference>
<dbReference type="InterPro" id="IPR006162">
    <property type="entry name" value="Ppantetheine_attach_site"/>
</dbReference>
<evidence type="ECO:0000256" key="10">
    <source>
        <dbReference type="ARBA" id="ARBA00023268"/>
    </source>
</evidence>
<dbReference type="Pfam" id="PF02801">
    <property type="entry name" value="Ketoacyl-synt_C"/>
    <property type="match status" value="2"/>
</dbReference>
<dbReference type="PROSITE" id="PS50075">
    <property type="entry name" value="CARRIER"/>
    <property type="match status" value="2"/>
</dbReference>
<dbReference type="InterPro" id="IPR057326">
    <property type="entry name" value="KR_dom"/>
</dbReference>
<dbReference type="InterPro" id="IPR009081">
    <property type="entry name" value="PP-bd_ACP"/>
</dbReference>
<dbReference type="CDD" id="cd00833">
    <property type="entry name" value="PKS"/>
    <property type="match status" value="2"/>
</dbReference>
<dbReference type="GO" id="GO:0016491">
    <property type="term" value="F:oxidoreductase activity"/>
    <property type="evidence" value="ECO:0007669"/>
    <property type="project" value="UniProtKB-KW"/>
</dbReference>
<dbReference type="PANTHER" id="PTHR43775:SF51">
    <property type="entry name" value="INACTIVE PHENOLPHTHIOCEROL SYNTHESIS POLYKETIDE SYNTHASE TYPE I PKS1-RELATED"/>
    <property type="match status" value="1"/>
</dbReference>
<dbReference type="InterPro" id="IPR013968">
    <property type="entry name" value="PKS_KR"/>
</dbReference>
<evidence type="ECO:0000256" key="7">
    <source>
        <dbReference type="ARBA" id="ARBA00022857"/>
    </source>
</evidence>
<dbReference type="InterPro" id="IPR018201">
    <property type="entry name" value="Ketoacyl_synth_AS"/>
</dbReference>
<dbReference type="GO" id="GO:0034081">
    <property type="term" value="C:polyketide synthase complex"/>
    <property type="evidence" value="ECO:0007669"/>
    <property type="project" value="UniProtKB-ARBA"/>
</dbReference>
<evidence type="ECO:0000256" key="15">
    <source>
        <dbReference type="ARBA" id="ARBA00058455"/>
    </source>
</evidence>
<dbReference type="Pfam" id="PF00109">
    <property type="entry name" value="ketoacyl-synt"/>
    <property type="match status" value="2"/>
</dbReference>
<dbReference type="GO" id="GO:0006633">
    <property type="term" value="P:fatty acid biosynthetic process"/>
    <property type="evidence" value="ECO:0007669"/>
    <property type="project" value="InterPro"/>
</dbReference>
<dbReference type="EC" id="2.3.1.292" evidence="16"/>
<comment type="caution">
    <text evidence="23">The sequence shown here is derived from an EMBL/GenBank/DDBJ whole genome shotgun (WGS) entry which is preliminary data.</text>
</comment>
<dbReference type="SUPFAM" id="SSF53901">
    <property type="entry name" value="Thiolase-like"/>
    <property type="match status" value="2"/>
</dbReference>
<evidence type="ECO:0000256" key="2">
    <source>
        <dbReference type="ARBA" id="ARBA00001957"/>
    </source>
</evidence>
<dbReference type="RefSeq" id="WP_016090568.1">
    <property type="nucleotide sequence ID" value="NZ_KB976754.1"/>
</dbReference>
<dbReference type="SUPFAM" id="SSF47336">
    <property type="entry name" value="ACP-like"/>
    <property type="match status" value="2"/>
</dbReference>
<dbReference type="Gene3D" id="1.10.1240.100">
    <property type="match status" value="1"/>
</dbReference>
<dbReference type="InterPro" id="IPR014030">
    <property type="entry name" value="Ketoacyl_synth_N"/>
</dbReference>
<dbReference type="GO" id="GO:0031177">
    <property type="term" value="F:phosphopantetheine binding"/>
    <property type="evidence" value="ECO:0007669"/>
    <property type="project" value="InterPro"/>
</dbReference>
<evidence type="ECO:0000256" key="17">
    <source>
        <dbReference type="ARBA" id="ARBA00073623"/>
    </source>
</evidence>
<dbReference type="EMBL" id="AHEJ01000065">
    <property type="protein sequence ID" value="EOP62638.1"/>
    <property type="molecule type" value="Genomic_DNA"/>
</dbReference>
<dbReference type="InterPro" id="IPR036736">
    <property type="entry name" value="ACP-like_sf"/>
</dbReference>
<dbReference type="InterPro" id="IPR049490">
    <property type="entry name" value="C883_1060-like_KR_N"/>
</dbReference>
<dbReference type="InterPro" id="IPR001242">
    <property type="entry name" value="Condensation_dom"/>
</dbReference>
<evidence type="ECO:0000256" key="19">
    <source>
        <dbReference type="ARBA" id="ARBA00078169"/>
    </source>
</evidence>
<comment type="catalytic activity">
    <reaction evidence="12">
        <text>19-(4-hydroxyphenyl)nonadecanoyl-[(phenol)carboxyphthiodiolenone synthase] + 2 (S)-methylmalonyl-CoA + 3 malonyl-CoA + 5 NADPH + 10 H(+) = C37-(phenol)carboxyphthiodiolenone-[(phenol)carboxyphthiodiolenone synthase] + 5 CO2 + 5 NADP(+) + 5 CoA + 2 H2O</text>
        <dbReference type="Rhea" id="RHEA:57760"/>
        <dbReference type="Rhea" id="RHEA-COMP:14273"/>
        <dbReference type="Rhea" id="RHEA-COMP:14990"/>
        <dbReference type="ChEBI" id="CHEBI:15377"/>
        <dbReference type="ChEBI" id="CHEBI:15378"/>
        <dbReference type="ChEBI" id="CHEBI:16526"/>
        <dbReference type="ChEBI" id="CHEBI:57287"/>
        <dbReference type="ChEBI" id="CHEBI:57327"/>
        <dbReference type="ChEBI" id="CHEBI:57384"/>
        <dbReference type="ChEBI" id="CHEBI:57783"/>
        <dbReference type="ChEBI" id="CHEBI:58349"/>
        <dbReference type="ChEBI" id="CHEBI:133301"/>
        <dbReference type="ChEBI" id="CHEBI:142260"/>
        <dbReference type="EC" id="2.3.1.292"/>
    </reaction>
</comment>
<name>A0A9W5QG22_BACCE</name>
<evidence type="ECO:0000256" key="20">
    <source>
        <dbReference type="ARBA" id="ARBA00084020"/>
    </source>
</evidence>
<comment type="catalytic activity">
    <reaction evidence="13">
        <text>docosanoyl-[(phenol)carboxyphthiodiolenone synthase] + 2 (S)-methylmalonyl-CoA + 3 malonyl-CoA + 5 NADPH + 10 H(+) = C34-carboxyphthiodiolenone-[(phenol)carboxyphthiodiolenone synthase] + 5 CO2 + 5 NADP(+) + 5 CoA + 2 H2O</text>
        <dbReference type="Rhea" id="RHEA:57752"/>
        <dbReference type="Rhea" id="RHEA-COMP:14987"/>
        <dbReference type="Rhea" id="RHEA-COMP:14988"/>
        <dbReference type="ChEBI" id="CHEBI:15377"/>
        <dbReference type="ChEBI" id="CHEBI:15378"/>
        <dbReference type="ChEBI" id="CHEBI:16526"/>
        <dbReference type="ChEBI" id="CHEBI:57287"/>
        <dbReference type="ChEBI" id="CHEBI:57327"/>
        <dbReference type="ChEBI" id="CHEBI:57384"/>
        <dbReference type="ChEBI" id="CHEBI:57783"/>
        <dbReference type="ChEBI" id="CHEBI:58349"/>
        <dbReference type="ChEBI" id="CHEBI:142237"/>
        <dbReference type="ChEBI" id="CHEBI:142238"/>
        <dbReference type="EC" id="2.3.1.292"/>
    </reaction>
</comment>
<evidence type="ECO:0000256" key="1">
    <source>
        <dbReference type="ARBA" id="ARBA00001937"/>
    </source>
</evidence>
<dbReference type="Pfam" id="PF22621">
    <property type="entry name" value="CurL-like_PKS_C"/>
    <property type="match status" value="2"/>
</dbReference>
<dbReference type="Gene3D" id="3.30.559.30">
    <property type="entry name" value="Nonribosomal peptide synthetase, condensation domain"/>
    <property type="match status" value="1"/>
</dbReference>
<dbReference type="GO" id="GO:0004312">
    <property type="term" value="F:fatty acid synthase activity"/>
    <property type="evidence" value="ECO:0007669"/>
    <property type="project" value="TreeGrafter"/>
</dbReference>
<dbReference type="SMART" id="SM00822">
    <property type="entry name" value="PKS_KR"/>
    <property type="match status" value="2"/>
</dbReference>
<dbReference type="InterPro" id="IPR020806">
    <property type="entry name" value="PKS_PP-bd"/>
</dbReference>
<comment type="cofactor">
    <cofactor evidence="1">
        <name>NADP(+)</name>
        <dbReference type="ChEBI" id="CHEBI:58349"/>
    </cofactor>
</comment>
<evidence type="ECO:0000256" key="13">
    <source>
        <dbReference type="ARBA" id="ARBA00052119"/>
    </source>
</evidence>
<dbReference type="InterPro" id="IPR014031">
    <property type="entry name" value="Ketoacyl_synth_C"/>
</dbReference>
<dbReference type="FunFam" id="1.10.1200.10:FF:000005">
    <property type="entry name" value="Nonribosomal peptide synthetase 1"/>
    <property type="match status" value="1"/>
</dbReference>
<evidence type="ECO:0000259" key="22">
    <source>
        <dbReference type="PROSITE" id="PS52004"/>
    </source>
</evidence>